<organism evidence="3 4">
    <name type="scientific">Agrocybe chaxingu</name>
    <dbReference type="NCBI Taxonomy" id="84603"/>
    <lineage>
        <taxon>Eukaryota</taxon>
        <taxon>Fungi</taxon>
        <taxon>Dikarya</taxon>
        <taxon>Basidiomycota</taxon>
        <taxon>Agaricomycotina</taxon>
        <taxon>Agaricomycetes</taxon>
        <taxon>Agaricomycetidae</taxon>
        <taxon>Agaricales</taxon>
        <taxon>Agaricineae</taxon>
        <taxon>Strophariaceae</taxon>
        <taxon>Agrocybe</taxon>
    </lineage>
</organism>
<evidence type="ECO:0000313" key="3">
    <source>
        <dbReference type="EMBL" id="KAJ3510973.1"/>
    </source>
</evidence>
<sequence length="438" mass="48390">MSSEKHYAAIRPPPTTHKEDPRARLSEHEQKLYDEVLDHFAKEDYSLPKIEKGQLTDDEKFWLSRECLLRYLRAVKWKNAHAAIHRLEATLSWRRQFGLYDVVSASHVEPEAVTGKEILYGYDVKGKPAFYMIPSRQNTNEATRQIQYAVWMLERSIDLMEPGVENIALLINFADRAKNPSIGTARAVLNILQDHYPERLGLALIINVPFLVNAFFKIIMPFVDPVTREKVKFNPQVLKDGLFTPDMLMKEWWEGDHDFEYVHEKYWGDLVGLCEERVTKWKKAWREQGANVGQSEWAYKSGKAAAEDGAEGEFDDDKKEEKVTVTEAPAVVVEPPVVSEPPKKAAEPEAQPEKPVDGQLSEPSKKDAEPELEKPADSETSESTKRQNTGGNAGQTEGNTAAQSGPSTVAVSGAGAVSGGGGGGDAAAAAAGGDGGGE</sequence>
<dbReference type="CDD" id="cd00170">
    <property type="entry name" value="SEC14"/>
    <property type="match status" value="1"/>
</dbReference>
<feature type="region of interest" description="Disordered" evidence="1">
    <location>
        <begin position="1"/>
        <end position="25"/>
    </location>
</feature>
<dbReference type="InterPro" id="IPR011074">
    <property type="entry name" value="CRAL/TRIO_N_dom"/>
</dbReference>
<protein>
    <recommendedName>
        <fullName evidence="2">CRAL-TRIO domain-containing protein</fullName>
    </recommendedName>
</protein>
<feature type="compositionally biased region" description="Low complexity" evidence="1">
    <location>
        <begin position="325"/>
        <end position="337"/>
    </location>
</feature>
<accession>A0A9W8K459</accession>
<reference evidence="3" key="1">
    <citation type="submission" date="2022-07" db="EMBL/GenBank/DDBJ databases">
        <title>Genome Sequence of Agrocybe chaxingu.</title>
        <authorList>
            <person name="Buettner E."/>
        </authorList>
    </citation>
    <scope>NUCLEOTIDE SEQUENCE</scope>
    <source>
        <strain evidence="3">MP-N11</strain>
    </source>
</reference>
<dbReference type="Pfam" id="PF03765">
    <property type="entry name" value="CRAL_TRIO_N"/>
    <property type="match status" value="1"/>
</dbReference>
<dbReference type="GO" id="GO:0008526">
    <property type="term" value="F:phosphatidylinositol transfer activity"/>
    <property type="evidence" value="ECO:0007669"/>
    <property type="project" value="TreeGrafter"/>
</dbReference>
<feature type="compositionally biased region" description="Polar residues" evidence="1">
    <location>
        <begin position="386"/>
        <end position="409"/>
    </location>
</feature>
<feature type="compositionally biased region" description="Basic and acidic residues" evidence="1">
    <location>
        <begin position="341"/>
        <end position="356"/>
    </location>
</feature>
<feature type="compositionally biased region" description="Gly residues" evidence="1">
    <location>
        <begin position="416"/>
        <end position="425"/>
    </location>
</feature>
<dbReference type="PANTHER" id="PTHR45824:SF29">
    <property type="entry name" value="GH16843P"/>
    <property type="match status" value="1"/>
</dbReference>
<gene>
    <name evidence="3" type="ORF">NLJ89_g4371</name>
</gene>
<dbReference type="Proteomes" id="UP001148786">
    <property type="component" value="Unassembled WGS sequence"/>
</dbReference>
<dbReference type="PROSITE" id="PS50191">
    <property type="entry name" value="CRAL_TRIO"/>
    <property type="match status" value="1"/>
</dbReference>
<dbReference type="PANTHER" id="PTHR45824">
    <property type="entry name" value="GH16843P"/>
    <property type="match status" value="1"/>
</dbReference>
<dbReference type="SMART" id="SM00516">
    <property type="entry name" value="SEC14"/>
    <property type="match status" value="1"/>
</dbReference>
<keyword evidence="4" id="KW-1185">Reference proteome</keyword>
<dbReference type="OrthoDB" id="75724at2759"/>
<feature type="compositionally biased region" description="Basic and acidic residues" evidence="1">
    <location>
        <begin position="363"/>
        <end position="385"/>
    </location>
</feature>
<feature type="region of interest" description="Disordered" evidence="1">
    <location>
        <begin position="298"/>
        <end position="438"/>
    </location>
</feature>
<dbReference type="AlphaFoldDB" id="A0A9W8K459"/>
<feature type="domain" description="CRAL-TRIO" evidence="2">
    <location>
        <begin position="119"/>
        <end position="274"/>
    </location>
</feature>
<dbReference type="InterPro" id="IPR052578">
    <property type="entry name" value="PI_Transfer_CRAL-TRIO"/>
</dbReference>
<dbReference type="InterPro" id="IPR036865">
    <property type="entry name" value="CRAL-TRIO_dom_sf"/>
</dbReference>
<evidence type="ECO:0000256" key="1">
    <source>
        <dbReference type="SAM" id="MobiDB-lite"/>
    </source>
</evidence>
<dbReference type="Gene3D" id="3.40.525.10">
    <property type="entry name" value="CRAL-TRIO lipid binding domain"/>
    <property type="match status" value="1"/>
</dbReference>
<comment type="caution">
    <text evidence="3">The sequence shown here is derived from an EMBL/GenBank/DDBJ whole genome shotgun (WGS) entry which is preliminary data.</text>
</comment>
<dbReference type="Pfam" id="PF00650">
    <property type="entry name" value="CRAL_TRIO"/>
    <property type="match status" value="1"/>
</dbReference>
<dbReference type="InterPro" id="IPR036273">
    <property type="entry name" value="CRAL/TRIO_N_dom_sf"/>
</dbReference>
<feature type="compositionally biased region" description="Basic and acidic residues" evidence="1">
    <location>
        <begin position="16"/>
        <end position="25"/>
    </location>
</feature>
<dbReference type="SUPFAM" id="SSF52087">
    <property type="entry name" value="CRAL/TRIO domain"/>
    <property type="match status" value="1"/>
</dbReference>
<dbReference type="InterPro" id="IPR001251">
    <property type="entry name" value="CRAL-TRIO_dom"/>
</dbReference>
<dbReference type="EMBL" id="JANKHO010000358">
    <property type="protein sequence ID" value="KAJ3510973.1"/>
    <property type="molecule type" value="Genomic_DNA"/>
</dbReference>
<name>A0A9W8K459_9AGAR</name>
<proteinExistence type="predicted"/>
<evidence type="ECO:0000259" key="2">
    <source>
        <dbReference type="PROSITE" id="PS50191"/>
    </source>
</evidence>
<dbReference type="SUPFAM" id="SSF46938">
    <property type="entry name" value="CRAL/TRIO N-terminal domain"/>
    <property type="match status" value="1"/>
</dbReference>
<evidence type="ECO:0000313" key="4">
    <source>
        <dbReference type="Proteomes" id="UP001148786"/>
    </source>
</evidence>